<dbReference type="Gene3D" id="1.20.5.1930">
    <property type="match status" value="1"/>
</dbReference>
<keyword evidence="6 14" id="KW-0418">Kinase</keyword>
<keyword evidence="5" id="KW-0547">Nucleotide-binding</keyword>
<dbReference type="Pfam" id="PF23539">
    <property type="entry name" value="DUF7134"/>
    <property type="match status" value="1"/>
</dbReference>
<sequence length="439" mass="45649">MQPVTSRPGTDLRHQLAASWRDLTGGALRADGWRPDIGVVGLLLLWGSLGAAVIGTGGGTFAGLMLLTLLQTVPLLWRRRRPGPVAAAVAVACLLQVLTLDSPLASNIAVPVVVYSAAAFGDHRTSRAVLWTALAGAVVAGVDWSWGWAGAGQLLLSVAFQATFMAAFVAVAWVLGDVVRRRKAVAARLDAQDRALARDQTQRAQLAAQGERASIAREMHDVVAHSLAVVVVQADGGLYAARQALEAPPAIAADRAALARAAATLETIAQTARESLAETRKLVGVLRDEGAGAEYSPLQGLAYLEELSARVRDSGVPVDVVVRGDVDDLPREVDLAAYRVVQESLTNVLKHAGPDAHVDVDVLRTPAVLLVRVTDDGAGPAADADGEGNGVLGMAERVEVLGGTVHAGPRPRGGWEVVASIPTGDGHGIPSRSTPGGDR</sequence>
<accession>A0A285VVP2</accession>
<dbReference type="PANTHER" id="PTHR24421">
    <property type="entry name" value="NITRATE/NITRITE SENSOR PROTEIN NARX-RELATED"/>
    <property type="match status" value="1"/>
</dbReference>
<dbReference type="CDD" id="cd16917">
    <property type="entry name" value="HATPase_UhpB-NarQ-NarX-like"/>
    <property type="match status" value="1"/>
</dbReference>
<dbReference type="InterPro" id="IPR036890">
    <property type="entry name" value="HATPase_C_sf"/>
</dbReference>
<feature type="domain" description="DUF7134" evidence="13">
    <location>
        <begin position="28"/>
        <end position="183"/>
    </location>
</feature>
<keyword evidence="8" id="KW-0902">Two-component regulatory system</keyword>
<feature type="transmembrane region" description="Helical" evidence="10">
    <location>
        <begin position="43"/>
        <end position="70"/>
    </location>
</feature>
<evidence type="ECO:0000256" key="7">
    <source>
        <dbReference type="ARBA" id="ARBA00022840"/>
    </source>
</evidence>
<evidence type="ECO:0000259" key="11">
    <source>
        <dbReference type="Pfam" id="PF02518"/>
    </source>
</evidence>
<evidence type="ECO:0000259" key="13">
    <source>
        <dbReference type="Pfam" id="PF23539"/>
    </source>
</evidence>
<feature type="transmembrane region" description="Helical" evidence="10">
    <location>
        <begin position="82"/>
        <end position="98"/>
    </location>
</feature>
<evidence type="ECO:0000256" key="3">
    <source>
        <dbReference type="ARBA" id="ARBA00022553"/>
    </source>
</evidence>
<dbReference type="PANTHER" id="PTHR24421:SF10">
    <property type="entry name" value="NITRATE_NITRITE SENSOR PROTEIN NARQ"/>
    <property type="match status" value="1"/>
</dbReference>
<dbReference type="InterPro" id="IPR003594">
    <property type="entry name" value="HATPase_dom"/>
</dbReference>
<dbReference type="AlphaFoldDB" id="A0A285VVP2"/>
<proteinExistence type="predicted"/>
<organism evidence="14 15">
    <name type="scientific">Ornithinimicrobium cerasi</name>
    <dbReference type="NCBI Taxonomy" id="2248773"/>
    <lineage>
        <taxon>Bacteria</taxon>
        <taxon>Bacillati</taxon>
        <taxon>Actinomycetota</taxon>
        <taxon>Actinomycetes</taxon>
        <taxon>Micrococcales</taxon>
        <taxon>Ornithinimicrobiaceae</taxon>
        <taxon>Ornithinimicrobium</taxon>
    </lineage>
</organism>
<evidence type="ECO:0000256" key="4">
    <source>
        <dbReference type="ARBA" id="ARBA00022679"/>
    </source>
</evidence>
<feature type="domain" description="Signal transduction histidine kinase subgroup 3 dimerisation and phosphoacceptor" evidence="12">
    <location>
        <begin position="211"/>
        <end position="289"/>
    </location>
</feature>
<keyword evidence="10" id="KW-0472">Membrane</keyword>
<evidence type="ECO:0000256" key="8">
    <source>
        <dbReference type="ARBA" id="ARBA00023012"/>
    </source>
</evidence>
<evidence type="ECO:0000256" key="5">
    <source>
        <dbReference type="ARBA" id="ARBA00022741"/>
    </source>
</evidence>
<gene>
    <name evidence="14" type="ORF">SAMN05421879_108103</name>
</gene>
<evidence type="ECO:0000256" key="1">
    <source>
        <dbReference type="ARBA" id="ARBA00000085"/>
    </source>
</evidence>
<feature type="domain" description="Histidine kinase/HSP90-like ATPase" evidence="11">
    <location>
        <begin position="336"/>
        <end position="423"/>
    </location>
</feature>
<keyword evidence="15" id="KW-1185">Reference proteome</keyword>
<evidence type="ECO:0000256" key="10">
    <source>
        <dbReference type="SAM" id="Phobius"/>
    </source>
</evidence>
<name>A0A285VVP2_9MICO</name>
<evidence type="ECO:0000256" key="6">
    <source>
        <dbReference type="ARBA" id="ARBA00022777"/>
    </source>
</evidence>
<evidence type="ECO:0000313" key="15">
    <source>
        <dbReference type="Proteomes" id="UP000219688"/>
    </source>
</evidence>
<keyword evidence="4" id="KW-0808">Transferase</keyword>
<evidence type="ECO:0000259" key="12">
    <source>
        <dbReference type="Pfam" id="PF07730"/>
    </source>
</evidence>
<dbReference type="GO" id="GO:0016020">
    <property type="term" value="C:membrane"/>
    <property type="evidence" value="ECO:0007669"/>
    <property type="project" value="InterPro"/>
</dbReference>
<protein>
    <recommendedName>
        <fullName evidence="2">histidine kinase</fullName>
        <ecNumber evidence="2">2.7.13.3</ecNumber>
    </recommendedName>
</protein>
<dbReference type="Gene3D" id="3.30.565.10">
    <property type="entry name" value="Histidine kinase-like ATPase, C-terminal domain"/>
    <property type="match status" value="1"/>
</dbReference>
<dbReference type="Pfam" id="PF02518">
    <property type="entry name" value="HATPase_c"/>
    <property type="match status" value="1"/>
</dbReference>
<dbReference type="InterPro" id="IPR055558">
    <property type="entry name" value="DUF7134"/>
</dbReference>
<dbReference type="GO" id="GO:0046983">
    <property type="term" value="F:protein dimerization activity"/>
    <property type="evidence" value="ECO:0007669"/>
    <property type="project" value="InterPro"/>
</dbReference>
<feature type="transmembrane region" description="Helical" evidence="10">
    <location>
        <begin position="154"/>
        <end position="175"/>
    </location>
</feature>
<dbReference type="SUPFAM" id="SSF55874">
    <property type="entry name" value="ATPase domain of HSP90 chaperone/DNA topoisomerase II/histidine kinase"/>
    <property type="match status" value="1"/>
</dbReference>
<dbReference type="InterPro" id="IPR011712">
    <property type="entry name" value="Sig_transdc_His_kin_sub3_dim/P"/>
</dbReference>
<dbReference type="Pfam" id="PF07730">
    <property type="entry name" value="HisKA_3"/>
    <property type="match status" value="1"/>
</dbReference>
<dbReference type="InterPro" id="IPR050482">
    <property type="entry name" value="Sensor_HK_TwoCompSys"/>
</dbReference>
<evidence type="ECO:0000313" key="14">
    <source>
        <dbReference type="EMBL" id="SOC56701.1"/>
    </source>
</evidence>
<keyword evidence="7" id="KW-0067">ATP-binding</keyword>
<dbReference type="GO" id="GO:0000155">
    <property type="term" value="F:phosphorelay sensor kinase activity"/>
    <property type="evidence" value="ECO:0007669"/>
    <property type="project" value="InterPro"/>
</dbReference>
<reference evidence="15" key="1">
    <citation type="submission" date="2017-08" db="EMBL/GenBank/DDBJ databases">
        <authorList>
            <person name="Varghese N."/>
            <person name="Submissions S."/>
        </authorList>
    </citation>
    <scope>NUCLEOTIDE SEQUENCE [LARGE SCALE GENOMIC DNA]</scope>
    <source>
        <strain evidence="15">USBA17B2</strain>
    </source>
</reference>
<dbReference type="EMBL" id="OBQK01000008">
    <property type="protein sequence ID" value="SOC56701.1"/>
    <property type="molecule type" value="Genomic_DNA"/>
</dbReference>
<feature type="transmembrane region" description="Helical" evidence="10">
    <location>
        <begin position="104"/>
        <end position="121"/>
    </location>
</feature>
<comment type="catalytic activity">
    <reaction evidence="1">
        <text>ATP + protein L-histidine = ADP + protein N-phospho-L-histidine.</text>
        <dbReference type="EC" id="2.7.13.3"/>
    </reaction>
</comment>
<evidence type="ECO:0000256" key="9">
    <source>
        <dbReference type="SAM" id="MobiDB-lite"/>
    </source>
</evidence>
<keyword evidence="3" id="KW-0597">Phosphoprotein</keyword>
<dbReference type="GO" id="GO:0005524">
    <property type="term" value="F:ATP binding"/>
    <property type="evidence" value="ECO:0007669"/>
    <property type="project" value="UniProtKB-KW"/>
</dbReference>
<feature type="region of interest" description="Disordered" evidence="9">
    <location>
        <begin position="420"/>
        <end position="439"/>
    </location>
</feature>
<evidence type="ECO:0000256" key="2">
    <source>
        <dbReference type="ARBA" id="ARBA00012438"/>
    </source>
</evidence>
<dbReference type="Proteomes" id="UP000219688">
    <property type="component" value="Unassembled WGS sequence"/>
</dbReference>
<feature type="transmembrane region" description="Helical" evidence="10">
    <location>
        <begin position="128"/>
        <end position="148"/>
    </location>
</feature>
<dbReference type="EC" id="2.7.13.3" evidence="2"/>
<keyword evidence="10" id="KW-0812">Transmembrane</keyword>
<keyword evidence="10" id="KW-1133">Transmembrane helix</keyword>